<dbReference type="InterPro" id="IPR000700">
    <property type="entry name" value="PAS-assoc_C"/>
</dbReference>
<dbReference type="InterPro" id="IPR001610">
    <property type="entry name" value="PAC"/>
</dbReference>
<evidence type="ECO:0000256" key="15">
    <source>
        <dbReference type="ARBA" id="ARBA00023136"/>
    </source>
</evidence>
<dbReference type="InterPro" id="IPR005467">
    <property type="entry name" value="His_kinase_dom"/>
</dbReference>
<comment type="subcellular location">
    <subcellularLocation>
        <location evidence="2">Cell inner membrane</location>
        <topology evidence="2">Multi-pass membrane protein</topology>
    </subcellularLocation>
</comment>
<evidence type="ECO:0000256" key="14">
    <source>
        <dbReference type="ARBA" id="ARBA00023012"/>
    </source>
</evidence>
<dbReference type="SMART" id="SM00387">
    <property type="entry name" value="HATPase_c"/>
    <property type="match status" value="1"/>
</dbReference>
<dbReference type="PROSITE" id="PS50113">
    <property type="entry name" value="PAC"/>
    <property type="match status" value="2"/>
</dbReference>
<dbReference type="PROSITE" id="PS50110">
    <property type="entry name" value="RESPONSE_REGULATORY"/>
    <property type="match status" value="2"/>
</dbReference>
<evidence type="ECO:0000259" key="18">
    <source>
        <dbReference type="PROSITE" id="PS50110"/>
    </source>
</evidence>
<name>A0A6J4N2Q5_9BACT</name>
<dbReference type="SMART" id="SM00448">
    <property type="entry name" value="REC"/>
    <property type="match status" value="2"/>
</dbReference>
<dbReference type="InterPro" id="IPR001789">
    <property type="entry name" value="Sig_transdc_resp-reg_receiver"/>
</dbReference>
<dbReference type="InterPro" id="IPR003594">
    <property type="entry name" value="HATPase_dom"/>
</dbReference>
<dbReference type="PROSITE" id="PS50109">
    <property type="entry name" value="HIS_KIN"/>
    <property type="match status" value="1"/>
</dbReference>
<dbReference type="PANTHER" id="PTHR43065:SF46">
    <property type="entry name" value="C4-DICARBOXYLATE TRANSPORT SENSOR PROTEIN DCTB"/>
    <property type="match status" value="1"/>
</dbReference>
<feature type="modified residue" description="4-aspartylphosphate" evidence="16">
    <location>
        <position position="59"/>
    </location>
</feature>
<evidence type="ECO:0000259" key="19">
    <source>
        <dbReference type="PROSITE" id="PS50112"/>
    </source>
</evidence>
<keyword evidence="11 21" id="KW-0418">Kinase</keyword>
<dbReference type="GO" id="GO:0005524">
    <property type="term" value="F:ATP binding"/>
    <property type="evidence" value="ECO:0007669"/>
    <property type="project" value="UniProtKB-KW"/>
</dbReference>
<dbReference type="Gene3D" id="3.30.565.10">
    <property type="entry name" value="Histidine kinase-like ATPase, C-terminal domain"/>
    <property type="match status" value="1"/>
</dbReference>
<dbReference type="GO" id="GO:0005886">
    <property type="term" value="C:plasma membrane"/>
    <property type="evidence" value="ECO:0007669"/>
    <property type="project" value="UniProtKB-SubCell"/>
</dbReference>
<dbReference type="Gene3D" id="3.30.450.20">
    <property type="entry name" value="PAS domain"/>
    <property type="match status" value="2"/>
</dbReference>
<protein>
    <recommendedName>
        <fullName evidence="3">histidine kinase</fullName>
        <ecNumber evidence="3">2.7.13.3</ecNumber>
    </recommendedName>
</protein>
<keyword evidence="13" id="KW-1133">Transmembrane helix</keyword>
<evidence type="ECO:0000256" key="13">
    <source>
        <dbReference type="ARBA" id="ARBA00022989"/>
    </source>
</evidence>
<organism evidence="21">
    <name type="scientific">uncultured Gemmatimonadota bacterium</name>
    <dbReference type="NCBI Taxonomy" id="203437"/>
    <lineage>
        <taxon>Bacteria</taxon>
        <taxon>Pseudomonadati</taxon>
        <taxon>Gemmatimonadota</taxon>
        <taxon>environmental samples</taxon>
    </lineage>
</organism>
<dbReference type="Pfam" id="PF08447">
    <property type="entry name" value="PAS_3"/>
    <property type="match status" value="2"/>
</dbReference>
<keyword evidence="12" id="KW-0067">ATP-binding</keyword>
<comment type="catalytic activity">
    <reaction evidence="1">
        <text>ATP + protein L-histidine = ADP + protein N-phospho-L-histidine.</text>
        <dbReference type="EC" id="2.7.13.3"/>
    </reaction>
</comment>
<evidence type="ECO:0000259" key="17">
    <source>
        <dbReference type="PROSITE" id="PS50109"/>
    </source>
</evidence>
<dbReference type="AlphaFoldDB" id="A0A6J4N2Q5"/>
<dbReference type="Gene3D" id="1.10.287.130">
    <property type="match status" value="1"/>
</dbReference>
<evidence type="ECO:0000256" key="11">
    <source>
        <dbReference type="ARBA" id="ARBA00022777"/>
    </source>
</evidence>
<evidence type="ECO:0000256" key="12">
    <source>
        <dbReference type="ARBA" id="ARBA00022840"/>
    </source>
</evidence>
<accession>A0A6J4N2Q5</accession>
<feature type="domain" description="PAC" evidence="20">
    <location>
        <begin position="336"/>
        <end position="387"/>
    </location>
</feature>
<evidence type="ECO:0000256" key="2">
    <source>
        <dbReference type="ARBA" id="ARBA00004429"/>
    </source>
</evidence>
<dbReference type="SMART" id="SM00086">
    <property type="entry name" value="PAC"/>
    <property type="match status" value="2"/>
</dbReference>
<evidence type="ECO:0000313" key="21">
    <source>
        <dbReference type="EMBL" id="CAA9373297.1"/>
    </source>
</evidence>
<dbReference type="GO" id="GO:0000155">
    <property type="term" value="F:phosphorelay sensor kinase activity"/>
    <property type="evidence" value="ECO:0007669"/>
    <property type="project" value="InterPro"/>
</dbReference>
<dbReference type="InterPro" id="IPR000014">
    <property type="entry name" value="PAS"/>
</dbReference>
<evidence type="ECO:0000256" key="9">
    <source>
        <dbReference type="ARBA" id="ARBA00022737"/>
    </source>
</evidence>
<keyword evidence="6 16" id="KW-0597">Phosphoprotein</keyword>
<dbReference type="CDD" id="cd00130">
    <property type="entry name" value="PAS"/>
    <property type="match status" value="2"/>
</dbReference>
<dbReference type="SUPFAM" id="SSF52172">
    <property type="entry name" value="CheY-like"/>
    <property type="match status" value="2"/>
</dbReference>
<keyword evidence="10" id="KW-0547">Nucleotide-binding</keyword>
<keyword evidence="15" id="KW-0472">Membrane</keyword>
<dbReference type="SMART" id="SM00091">
    <property type="entry name" value="PAS"/>
    <property type="match status" value="2"/>
</dbReference>
<evidence type="ECO:0000259" key="20">
    <source>
        <dbReference type="PROSITE" id="PS50113"/>
    </source>
</evidence>
<evidence type="ECO:0000256" key="5">
    <source>
        <dbReference type="ARBA" id="ARBA00022519"/>
    </source>
</evidence>
<sequence>MSPETLRVLLVEDDEDDFVLTRALLSEARGVKFLLAWAPTVEDGLAALRDGAFDAVLLDYYLGGASGLDFLDRLTSRAATPPVLLLTGVADDGVDMAAMRAGAADFLVKSEITPLLLERAVRYAVQQHRSEQALRESEERFRQLAENIGAVFWLYDLAQGRTVYVSPAYERIWARAIDELYADPGVWLRSMHPDDAEVLASVMGTVQPYEVEYRIVRPDGEVRWIRDRGFPIRDARGAAFRTAGIAEDITERRAAQDTLASREAYFRALMENAQDLVVSLDLEGRVRDHSPSVERLLGYGYDELHGRNIFEIIHPEDVGEVLGAFMSILGQPGASVTREYRIQTADGGWRILESTGYNLVQHPAVGAVVVNSHDVTERRQAEQELRASEEQLRQSQKLEAVGRLAGGIAHDFNNLLTAIQGNAEMLLMEAPESGPLREDLMEIKRASIRAAGLTRQLLAFSRKQMLAPKVLDLNASVREMERMLGRLLGEDVTLVTRLDARASRVKADPGQLEQVIMNLAVNGRDALPRGGVLVIETTDARLTEADSRRYPYSVVPGPYVQLAVCDEGVGMPPEVLARVFEPFFTTKEPGHGTGLGLSTVYGIVKQSGGYVWVESEPGRGTTFRVYLPAVEAEPDRPEPVVPMVDDGPRTATILLVEDEDAVRTLARKILERKGYLVLDARCRADARQVFEQAGGRIDLLMTDVVMPEGSGRELAEELLAVSPGLRVVFMSGYTDDALIRHGVLESRFQLIQKPFTPDALWMAVGEALEK</sequence>
<evidence type="ECO:0000256" key="8">
    <source>
        <dbReference type="ARBA" id="ARBA00022692"/>
    </source>
</evidence>
<dbReference type="Pfam" id="PF00072">
    <property type="entry name" value="Response_reg"/>
    <property type="match status" value="2"/>
</dbReference>
<dbReference type="InterPro" id="IPR035965">
    <property type="entry name" value="PAS-like_dom_sf"/>
</dbReference>
<dbReference type="PANTHER" id="PTHR43065">
    <property type="entry name" value="SENSOR HISTIDINE KINASE"/>
    <property type="match status" value="1"/>
</dbReference>
<evidence type="ECO:0000256" key="6">
    <source>
        <dbReference type="ARBA" id="ARBA00022553"/>
    </source>
</evidence>
<dbReference type="SMART" id="SM00388">
    <property type="entry name" value="HisKA"/>
    <property type="match status" value="1"/>
</dbReference>
<dbReference type="SUPFAM" id="SSF55785">
    <property type="entry name" value="PYP-like sensor domain (PAS domain)"/>
    <property type="match status" value="2"/>
</dbReference>
<feature type="domain" description="PAC" evidence="20">
    <location>
        <begin position="209"/>
        <end position="261"/>
    </location>
</feature>
<keyword evidence="14" id="KW-0902">Two-component regulatory system</keyword>
<dbReference type="EC" id="2.7.13.3" evidence="3"/>
<feature type="modified residue" description="4-aspartylphosphate" evidence="16">
    <location>
        <position position="703"/>
    </location>
</feature>
<dbReference type="Pfam" id="PF02518">
    <property type="entry name" value="HATPase_c"/>
    <property type="match status" value="1"/>
</dbReference>
<evidence type="ECO:0000256" key="3">
    <source>
        <dbReference type="ARBA" id="ARBA00012438"/>
    </source>
</evidence>
<proteinExistence type="predicted"/>
<dbReference type="Gene3D" id="3.40.50.2300">
    <property type="match status" value="2"/>
</dbReference>
<evidence type="ECO:0000256" key="10">
    <source>
        <dbReference type="ARBA" id="ARBA00022741"/>
    </source>
</evidence>
<feature type="domain" description="Histidine kinase" evidence="17">
    <location>
        <begin position="407"/>
        <end position="631"/>
    </location>
</feature>
<dbReference type="InterPro" id="IPR013655">
    <property type="entry name" value="PAS_fold_3"/>
</dbReference>
<dbReference type="FunFam" id="2.10.70.100:FF:000001">
    <property type="entry name" value="Sensory transduction histidine kinase"/>
    <property type="match status" value="1"/>
</dbReference>
<dbReference type="NCBIfam" id="TIGR00229">
    <property type="entry name" value="sensory_box"/>
    <property type="match status" value="2"/>
</dbReference>
<dbReference type="SUPFAM" id="SSF47384">
    <property type="entry name" value="Homodimeric domain of signal transducing histidine kinase"/>
    <property type="match status" value="1"/>
</dbReference>
<dbReference type="CDD" id="cd00082">
    <property type="entry name" value="HisKA"/>
    <property type="match status" value="1"/>
</dbReference>
<dbReference type="CDD" id="cd00156">
    <property type="entry name" value="REC"/>
    <property type="match status" value="1"/>
</dbReference>
<dbReference type="InterPro" id="IPR036890">
    <property type="entry name" value="HATPase_C_sf"/>
</dbReference>
<reference evidence="21" key="1">
    <citation type="submission" date="2020-02" db="EMBL/GenBank/DDBJ databases">
        <authorList>
            <person name="Meier V. D."/>
        </authorList>
    </citation>
    <scope>NUCLEOTIDE SEQUENCE</scope>
    <source>
        <strain evidence="21">AVDCRST_MAG89</strain>
    </source>
</reference>
<evidence type="ECO:0000256" key="4">
    <source>
        <dbReference type="ARBA" id="ARBA00022475"/>
    </source>
</evidence>
<dbReference type="InterPro" id="IPR036097">
    <property type="entry name" value="HisK_dim/P_sf"/>
</dbReference>
<dbReference type="Pfam" id="PF00512">
    <property type="entry name" value="HisKA"/>
    <property type="match status" value="1"/>
</dbReference>
<feature type="domain" description="PAS" evidence="19">
    <location>
        <begin position="262"/>
        <end position="332"/>
    </location>
</feature>
<keyword evidence="5" id="KW-0997">Cell inner membrane</keyword>
<keyword evidence="8" id="KW-0812">Transmembrane</keyword>
<evidence type="ECO:0000256" key="16">
    <source>
        <dbReference type="PROSITE-ProRule" id="PRU00169"/>
    </source>
</evidence>
<keyword evidence="7" id="KW-0808">Transferase</keyword>
<dbReference type="InterPro" id="IPR011006">
    <property type="entry name" value="CheY-like_superfamily"/>
</dbReference>
<gene>
    <name evidence="21" type="ORF">AVDCRST_MAG89-4780</name>
</gene>
<dbReference type="InterPro" id="IPR003661">
    <property type="entry name" value="HisK_dim/P_dom"/>
</dbReference>
<dbReference type="SUPFAM" id="SSF55874">
    <property type="entry name" value="ATPase domain of HSP90 chaperone/DNA topoisomerase II/histidine kinase"/>
    <property type="match status" value="1"/>
</dbReference>
<dbReference type="InterPro" id="IPR004358">
    <property type="entry name" value="Sig_transdc_His_kin-like_C"/>
</dbReference>
<feature type="domain" description="PAS" evidence="19">
    <location>
        <begin position="137"/>
        <end position="210"/>
    </location>
</feature>
<feature type="domain" description="Response regulatory" evidence="18">
    <location>
        <begin position="7"/>
        <end position="124"/>
    </location>
</feature>
<feature type="domain" description="Response regulatory" evidence="18">
    <location>
        <begin position="652"/>
        <end position="768"/>
    </location>
</feature>
<evidence type="ECO:0000256" key="1">
    <source>
        <dbReference type="ARBA" id="ARBA00000085"/>
    </source>
</evidence>
<keyword evidence="9" id="KW-0677">Repeat</keyword>
<evidence type="ECO:0000256" key="7">
    <source>
        <dbReference type="ARBA" id="ARBA00022679"/>
    </source>
</evidence>
<dbReference type="PRINTS" id="PR00344">
    <property type="entry name" value="BCTRLSENSOR"/>
</dbReference>
<dbReference type="PROSITE" id="PS50112">
    <property type="entry name" value="PAS"/>
    <property type="match status" value="2"/>
</dbReference>
<keyword evidence="4" id="KW-1003">Cell membrane</keyword>
<dbReference type="EMBL" id="CADCTV010001006">
    <property type="protein sequence ID" value="CAA9373297.1"/>
    <property type="molecule type" value="Genomic_DNA"/>
</dbReference>